<dbReference type="Proteomes" id="UP000289738">
    <property type="component" value="Chromosome B04"/>
</dbReference>
<dbReference type="InterPro" id="IPR000608">
    <property type="entry name" value="UBC"/>
</dbReference>
<evidence type="ECO:0000256" key="1">
    <source>
        <dbReference type="SAM" id="MobiDB-lite"/>
    </source>
</evidence>
<name>A0A444ZNC8_ARAHY</name>
<evidence type="ECO:0000313" key="3">
    <source>
        <dbReference type="EMBL" id="RYR15678.1"/>
    </source>
</evidence>
<reference evidence="3 4" key="1">
    <citation type="submission" date="2019-01" db="EMBL/GenBank/DDBJ databases">
        <title>Sequencing of cultivated peanut Arachis hypogaea provides insights into genome evolution and oil improvement.</title>
        <authorList>
            <person name="Chen X."/>
        </authorList>
    </citation>
    <scope>NUCLEOTIDE SEQUENCE [LARGE SCALE GENOMIC DNA]</scope>
    <source>
        <strain evidence="4">cv. Fuhuasheng</strain>
        <tissue evidence="3">Leaves</tissue>
    </source>
</reference>
<sequence>MVLNLILNLQEPVSHVVACPSPNDILEWHYVLEGIEGKPFAGGYYHGKIKFLPDYPFKLPGISIKSTSTELSILFQFYFCGLLLLLQFVLKDGILCVGYHVKHSKKCPRELNQESEILSPKDLGSRSSGASNSTA</sequence>
<dbReference type="AlphaFoldDB" id="A0A444ZNC8"/>
<feature type="domain" description="UBC core" evidence="2">
    <location>
        <begin position="1"/>
        <end position="135"/>
    </location>
</feature>
<dbReference type="SUPFAM" id="SSF54495">
    <property type="entry name" value="UBC-like"/>
    <property type="match status" value="1"/>
</dbReference>
<proteinExistence type="predicted"/>
<keyword evidence="4" id="KW-1185">Reference proteome</keyword>
<evidence type="ECO:0000259" key="2">
    <source>
        <dbReference type="PROSITE" id="PS50127"/>
    </source>
</evidence>
<accession>A0A444ZNC8</accession>
<dbReference type="PROSITE" id="PS50127">
    <property type="entry name" value="UBC_2"/>
    <property type="match status" value="1"/>
</dbReference>
<evidence type="ECO:0000313" key="4">
    <source>
        <dbReference type="Proteomes" id="UP000289738"/>
    </source>
</evidence>
<organism evidence="3 4">
    <name type="scientific">Arachis hypogaea</name>
    <name type="common">Peanut</name>
    <dbReference type="NCBI Taxonomy" id="3818"/>
    <lineage>
        <taxon>Eukaryota</taxon>
        <taxon>Viridiplantae</taxon>
        <taxon>Streptophyta</taxon>
        <taxon>Embryophyta</taxon>
        <taxon>Tracheophyta</taxon>
        <taxon>Spermatophyta</taxon>
        <taxon>Magnoliopsida</taxon>
        <taxon>eudicotyledons</taxon>
        <taxon>Gunneridae</taxon>
        <taxon>Pentapetalae</taxon>
        <taxon>rosids</taxon>
        <taxon>fabids</taxon>
        <taxon>Fabales</taxon>
        <taxon>Fabaceae</taxon>
        <taxon>Papilionoideae</taxon>
        <taxon>50 kb inversion clade</taxon>
        <taxon>dalbergioids sensu lato</taxon>
        <taxon>Dalbergieae</taxon>
        <taxon>Pterocarpus clade</taxon>
        <taxon>Arachis</taxon>
    </lineage>
</organism>
<dbReference type="EMBL" id="SDMP01000014">
    <property type="protein sequence ID" value="RYR15678.1"/>
    <property type="molecule type" value="Genomic_DNA"/>
</dbReference>
<gene>
    <name evidence="3" type="ORF">Ahy_B04g072577</name>
</gene>
<dbReference type="InterPro" id="IPR016135">
    <property type="entry name" value="UBQ-conjugating_enzyme/RWD"/>
</dbReference>
<dbReference type="Gene3D" id="3.10.110.10">
    <property type="entry name" value="Ubiquitin Conjugating Enzyme"/>
    <property type="match status" value="1"/>
</dbReference>
<feature type="region of interest" description="Disordered" evidence="1">
    <location>
        <begin position="112"/>
        <end position="135"/>
    </location>
</feature>
<dbReference type="InterPro" id="IPR050113">
    <property type="entry name" value="Ub_conjugating_enzyme"/>
</dbReference>
<protein>
    <recommendedName>
        <fullName evidence="2">UBC core domain-containing protein</fullName>
    </recommendedName>
</protein>
<comment type="caution">
    <text evidence="3">The sequence shown here is derived from an EMBL/GenBank/DDBJ whole genome shotgun (WGS) entry which is preliminary data.</text>
</comment>
<dbReference type="Pfam" id="PF00179">
    <property type="entry name" value="UQ_con"/>
    <property type="match status" value="1"/>
</dbReference>
<feature type="compositionally biased region" description="Polar residues" evidence="1">
    <location>
        <begin position="125"/>
        <end position="135"/>
    </location>
</feature>
<dbReference type="PANTHER" id="PTHR24067">
    <property type="entry name" value="UBIQUITIN-CONJUGATING ENZYME E2"/>
    <property type="match status" value="1"/>
</dbReference>